<dbReference type="PANTHER" id="PTHR37461">
    <property type="entry name" value="ANTI-SIGMA-K FACTOR RSKA"/>
    <property type="match status" value="1"/>
</dbReference>
<evidence type="ECO:0000259" key="14">
    <source>
        <dbReference type="Pfam" id="PF13490"/>
    </source>
</evidence>
<organism evidence="15 16">
    <name type="scientific">Streptomyces populi</name>
    <dbReference type="NCBI Taxonomy" id="2058924"/>
    <lineage>
        <taxon>Bacteria</taxon>
        <taxon>Bacillati</taxon>
        <taxon>Actinomycetota</taxon>
        <taxon>Actinomycetes</taxon>
        <taxon>Kitasatosporales</taxon>
        <taxon>Streptomycetaceae</taxon>
        <taxon>Streptomyces</taxon>
    </lineage>
</organism>
<gene>
    <name evidence="15" type="ORF">CW362_12675</name>
</gene>
<dbReference type="AlphaFoldDB" id="A0A2I0SRU2"/>
<dbReference type="RefSeq" id="WP_103549519.1">
    <property type="nucleotide sequence ID" value="NZ_JBHJSK010000001.1"/>
</dbReference>
<keyword evidence="3" id="KW-1003">Cell membrane</keyword>
<evidence type="ECO:0000313" key="15">
    <source>
        <dbReference type="EMBL" id="PKT72625.1"/>
    </source>
</evidence>
<evidence type="ECO:0000256" key="6">
    <source>
        <dbReference type="ARBA" id="ARBA00023015"/>
    </source>
</evidence>
<evidence type="ECO:0000256" key="5">
    <source>
        <dbReference type="ARBA" id="ARBA00022989"/>
    </source>
</evidence>
<dbReference type="Proteomes" id="UP000236178">
    <property type="component" value="Unassembled WGS sequence"/>
</dbReference>
<evidence type="ECO:0000256" key="1">
    <source>
        <dbReference type="ARBA" id="ARBA00004167"/>
    </source>
</evidence>
<dbReference type="EMBL" id="PJOS01000019">
    <property type="protein sequence ID" value="PKT72625.1"/>
    <property type="molecule type" value="Genomic_DNA"/>
</dbReference>
<evidence type="ECO:0000256" key="7">
    <source>
        <dbReference type="ARBA" id="ARBA00023136"/>
    </source>
</evidence>
<feature type="domain" description="Anti-sigma K factor RskA C-terminal" evidence="13">
    <location>
        <begin position="100"/>
        <end position="246"/>
    </location>
</feature>
<evidence type="ECO:0000256" key="12">
    <source>
        <dbReference type="SAM" id="MobiDB-lite"/>
    </source>
</evidence>
<evidence type="ECO:0000256" key="9">
    <source>
        <dbReference type="ARBA" id="ARBA00029829"/>
    </source>
</evidence>
<dbReference type="Gene3D" id="1.10.10.1320">
    <property type="entry name" value="Anti-sigma factor, zinc-finger domain"/>
    <property type="match status" value="1"/>
</dbReference>
<dbReference type="GO" id="GO:0006417">
    <property type="term" value="P:regulation of translation"/>
    <property type="evidence" value="ECO:0007669"/>
    <property type="project" value="TreeGrafter"/>
</dbReference>
<keyword evidence="5" id="KW-1133">Transmembrane helix</keyword>
<feature type="region of interest" description="Disordered" evidence="12">
    <location>
        <begin position="233"/>
        <end position="253"/>
    </location>
</feature>
<keyword evidence="16" id="KW-1185">Reference proteome</keyword>
<feature type="domain" description="Putative zinc-finger" evidence="14">
    <location>
        <begin position="9"/>
        <end position="37"/>
    </location>
</feature>
<dbReference type="InterPro" id="IPR051474">
    <property type="entry name" value="Anti-sigma-K/W_factor"/>
</dbReference>
<dbReference type="InterPro" id="IPR041916">
    <property type="entry name" value="Anti_sigma_zinc_sf"/>
</dbReference>
<keyword evidence="8" id="KW-0804">Transcription</keyword>
<dbReference type="GO" id="GO:0005886">
    <property type="term" value="C:plasma membrane"/>
    <property type="evidence" value="ECO:0007669"/>
    <property type="project" value="UniProtKB-SubCell"/>
</dbReference>
<evidence type="ECO:0000256" key="10">
    <source>
        <dbReference type="ARBA" id="ARBA00030803"/>
    </source>
</evidence>
<evidence type="ECO:0000256" key="2">
    <source>
        <dbReference type="ARBA" id="ARBA00004236"/>
    </source>
</evidence>
<reference evidence="15 16" key="1">
    <citation type="submission" date="2017-12" db="EMBL/GenBank/DDBJ databases">
        <title>Streptomyces populusis sp. nov., a novel endophytic actinobacterium isolated from stems of Populus adenopoda Maxim.</title>
        <authorList>
            <person name="Wang Z."/>
        </authorList>
    </citation>
    <scope>NUCLEOTIDE SEQUENCE [LARGE SCALE GENOMIC DNA]</scope>
    <source>
        <strain evidence="15 16">A249</strain>
    </source>
</reference>
<comment type="caution">
    <text evidence="15">The sequence shown here is derived from an EMBL/GenBank/DDBJ whole genome shotgun (WGS) entry which is preliminary data.</text>
</comment>
<protein>
    <recommendedName>
        <fullName evidence="10">Regulator of SigK</fullName>
    </recommendedName>
    <alternativeName>
        <fullName evidence="9">Sigma-K anti-sigma factor RskA</fullName>
    </alternativeName>
</protein>
<keyword evidence="4" id="KW-0812">Transmembrane</keyword>
<keyword evidence="7" id="KW-0472">Membrane</keyword>
<keyword evidence="11" id="KW-0175">Coiled coil</keyword>
<dbReference type="Pfam" id="PF10099">
    <property type="entry name" value="RskA_C"/>
    <property type="match status" value="1"/>
</dbReference>
<proteinExistence type="predicted"/>
<keyword evidence="6" id="KW-0805">Transcription regulation</keyword>
<evidence type="ECO:0000256" key="3">
    <source>
        <dbReference type="ARBA" id="ARBA00022475"/>
    </source>
</evidence>
<feature type="coiled-coil region" evidence="11">
    <location>
        <begin position="118"/>
        <end position="145"/>
    </location>
</feature>
<sequence length="253" mass="26551">MTAADLHTLTGAYALHALDDDERERFERHAAACADCAREVRELSAAAARLGLAVTVSPDPALKDQVMRRITTVRQEPPRTVSPGELRTVGARRRRPSRWALAAALAAAAALGGTAVWQHERAQDAQNAQEQARRAERRADQVAAVLTAPDARSRTTELPGGASGTVVVSRSRDRAVFVASRMAKPPGGKVYQLWFDEAGTMRSAGLMDPGRGTGAVLMEGPVDGASGMGITVEPAGGSRSPTSAPVALMGLPA</sequence>
<accession>A0A2I0SRU2</accession>
<dbReference type="InterPro" id="IPR018764">
    <property type="entry name" value="RskA_C"/>
</dbReference>
<evidence type="ECO:0000256" key="11">
    <source>
        <dbReference type="SAM" id="Coils"/>
    </source>
</evidence>
<evidence type="ECO:0000256" key="4">
    <source>
        <dbReference type="ARBA" id="ARBA00022692"/>
    </source>
</evidence>
<dbReference type="InterPro" id="IPR027383">
    <property type="entry name" value="Znf_put"/>
</dbReference>
<evidence type="ECO:0000313" key="16">
    <source>
        <dbReference type="Proteomes" id="UP000236178"/>
    </source>
</evidence>
<evidence type="ECO:0000259" key="13">
    <source>
        <dbReference type="Pfam" id="PF10099"/>
    </source>
</evidence>
<name>A0A2I0SRU2_9ACTN</name>
<dbReference type="Pfam" id="PF13490">
    <property type="entry name" value="zf-HC2"/>
    <property type="match status" value="1"/>
</dbReference>
<evidence type="ECO:0000256" key="8">
    <source>
        <dbReference type="ARBA" id="ARBA00023163"/>
    </source>
</evidence>
<comment type="subcellular location">
    <subcellularLocation>
        <location evidence="2">Cell membrane</location>
    </subcellularLocation>
    <subcellularLocation>
        <location evidence="1">Membrane</location>
        <topology evidence="1">Single-pass membrane protein</topology>
    </subcellularLocation>
</comment>
<dbReference type="PANTHER" id="PTHR37461:SF1">
    <property type="entry name" value="ANTI-SIGMA-K FACTOR RSKA"/>
    <property type="match status" value="1"/>
</dbReference>
<dbReference type="OrthoDB" id="153510at2"/>
<dbReference type="GO" id="GO:0016989">
    <property type="term" value="F:sigma factor antagonist activity"/>
    <property type="evidence" value="ECO:0007669"/>
    <property type="project" value="TreeGrafter"/>
</dbReference>